<proteinExistence type="predicted"/>
<evidence type="ECO:0000313" key="3">
    <source>
        <dbReference type="Proteomes" id="UP000824120"/>
    </source>
</evidence>
<evidence type="ECO:0000256" key="1">
    <source>
        <dbReference type="SAM" id="Phobius"/>
    </source>
</evidence>
<organism evidence="2 3">
    <name type="scientific">Solanum commersonii</name>
    <name type="common">Commerson's wild potato</name>
    <name type="synonym">Commerson's nightshade</name>
    <dbReference type="NCBI Taxonomy" id="4109"/>
    <lineage>
        <taxon>Eukaryota</taxon>
        <taxon>Viridiplantae</taxon>
        <taxon>Streptophyta</taxon>
        <taxon>Embryophyta</taxon>
        <taxon>Tracheophyta</taxon>
        <taxon>Spermatophyta</taxon>
        <taxon>Magnoliopsida</taxon>
        <taxon>eudicotyledons</taxon>
        <taxon>Gunneridae</taxon>
        <taxon>Pentapetalae</taxon>
        <taxon>asterids</taxon>
        <taxon>lamiids</taxon>
        <taxon>Solanales</taxon>
        <taxon>Solanaceae</taxon>
        <taxon>Solanoideae</taxon>
        <taxon>Solaneae</taxon>
        <taxon>Solanum</taxon>
    </lineage>
</organism>
<protein>
    <submittedName>
        <fullName evidence="2">Uncharacterized protein</fullName>
    </submittedName>
</protein>
<accession>A0A9J6AU12</accession>
<feature type="transmembrane region" description="Helical" evidence="1">
    <location>
        <begin position="6"/>
        <end position="27"/>
    </location>
</feature>
<sequence>MVDIDSIDVAVLGQILVVIGIGLMTNFHAMEKCQIWSCRIKLRVQIKKVSSLDDKVLKLELKVHRLISLLAAWAIIVGFVAAKMM</sequence>
<feature type="transmembrane region" description="Helical" evidence="1">
    <location>
        <begin position="63"/>
        <end position="82"/>
    </location>
</feature>
<gene>
    <name evidence="2" type="ORF">H5410_013279</name>
</gene>
<dbReference type="Proteomes" id="UP000824120">
    <property type="component" value="Chromosome 2"/>
</dbReference>
<keyword evidence="3" id="KW-1185">Reference proteome</keyword>
<reference evidence="2 3" key="1">
    <citation type="submission" date="2020-09" db="EMBL/GenBank/DDBJ databases">
        <title>De no assembly of potato wild relative species, Solanum commersonii.</title>
        <authorList>
            <person name="Cho K."/>
        </authorList>
    </citation>
    <scope>NUCLEOTIDE SEQUENCE [LARGE SCALE GENOMIC DNA]</scope>
    <source>
        <strain evidence="2">LZ3.2</strain>
        <tissue evidence="2">Leaf</tissue>
    </source>
</reference>
<evidence type="ECO:0000313" key="2">
    <source>
        <dbReference type="EMBL" id="KAG5628061.1"/>
    </source>
</evidence>
<comment type="caution">
    <text evidence="2">The sequence shown here is derived from an EMBL/GenBank/DDBJ whole genome shotgun (WGS) entry which is preliminary data.</text>
</comment>
<keyword evidence="1" id="KW-0472">Membrane</keyword>
<dbReference type="EMBL" id="JACXVP010000002">
    <property type="protein sequence ID" value="KAG5628061.1"/>
    <property type="molecule type" value="Genomic_DNA"/>
</dbReference>
<keyword evidence="1" id="KW-1133">Transmembrane helix</keyword>
<name>A0A9J6AU12_SOLCO</name>
<dbReference type="AlphaFoldDB" id="A0A9J6AU12"/>
<keyword evidence="1" id="KW-0812">Transmembrane</keyword>